<protein>
    <recommendedName>
        <fullName evidence="1">BTB domain-containing protein</fullName>
    </recommendedName>
</protein>
<keyword evidence="3" id="KW-1185">Reference proteome</keyword>
<dbReference type="AlphaFoldDB" id="A0A0C3FGG9"/>
<organism evidence="2 3">
    <name type="scientific">Piloderma croceum (strain F 1598)</name>
    <dbReference type="NCBI Taxonomy" id="765440"/>
    <lineage>
        <taxon>Eukaryota</taxon>
        <taxon>Fungi</taxon>
        <taxon>Dikarya</taxon>
        <taxon>Basidiomycota</taxon>
        <taxon>Agaricomycotina</taxon>
        <taxon>Agaricomycetes</taxon>
        <taxon>Agaricomycetidae</taxon>
        <taxon>Atheliales</taxon>
        <taxon>Atheliaceae</taxon>
        <taxon>Piloderma</taxon>
    </lineage>
</organism>
<sequence length="340" mass="38849">MSNPLKRARIMIDSEVTGPSGNSDASTPTMTHHKELWFDDGSVVLNAEQILFRVHRTTLSTHSTVFHDMFRIPQPPGQDAIEGCTVVKLPDSSGEVEFLLKALYDPFFFDHSVTLLMFIEILPGMLRLSTKYNILQLRRKVIAIYLERFPSTLGAFDSRSSGDQVLYPWYIMSLVALFRETNALECLPCVFYFCSCLPMSDLLHGCDEVVLSWEDKSACLMGREELLRAQEEFSHSFIFKLVSPPNCANPSVCTRRARRNLYIFHHDQSPLSSVFALKLFTDWKMLDGICPACLSKAQLDHQAGRKVIWDRLPKFFGLESWDDIEKVKQNWADNHSQQGN</sequence>
<dbReference type="CDD" id="cd18186">
    <property type="entry name" value="BTB_POZ_ZBTB_KLHL-like"/>
    <property type="match status" value="1"/>
</dbReference>
<evidence type="ECO:0000313" key="3">
    <source>
        <dbReference type="Proteomes" id="UP000054166"/>
    </source>
</evidence>
<dbReference type="Gene3D" id="3.30.710.10">
    <property type="entry name" value="Potassium Channel Kv1.1, Chain A"/>
    <property type="match status" value="1"/>
</dbReference>
<proteinExistence type="predicted"/>
<name>A0A0C3FGG9_PILCF</name>
<dbReference type="Proteomes" id="UP000054166">
    <property type="component" value="Unassembled WGS sequence"/>
</dbReference>
<accession>A0A0C3FGG9</accession>
<dbReference type="InParanoid" id="A0A0C3FGG9"/>
<reference evidence="3" key="2">
    <citation type="submission" date="2015-01" db="EMBL/GenBank/DDBJ databases">
        <title>Evolutionary Origins and Diversification of the Mycorrhizal Mutualists.</title>
        <authorList>
            <consortium name="DOE Joint Genome Institute"/>
            <consortium name="Mycorrhizal Genomics Consortium"/>
            <person name="Kohler A."/>
            <person name="Kuo A."/>
            <person name="Nagy L.G."/>
            <person name="Floudas D."/>
            <person name="Copeland A."/>
            <person name="Barry K.W."/>
            <person name="Cichocki N."/>
            <person name="Veneault-Fourrey C."/>
            <person name="LaButti K."/>
            <person name="Lindquist E.A."/>
            <person name="Lipzen A."/>
            <person name="Lundell T."/>
            <person name="Morin E."/>
            <person name="Murat C."/>
            <person name="Riley R."/>
            <person name="Ohm R."/>
            <person name="Sun H."/>
            <person name="Tunlid A."/>
            <person name="Henrissat B."/>
            <person name="Grigoriev I.V."/>
            <person name="Hibbett D.S."/>
            <person name="Martin F."/>
        </authorList>
    </citation>
    <scope>NUCLEOTIDE SEQUENCE [LARGE SCALE GENOMIC DNA]</scope>
    <source>
        <strain evidence="3">F 1598</strain>
    </source>
</reference>
<evidence type="ECO:0000259" key="1">
    <source>
        <dbReference type="PROSITE" id="PS50097"/>
    </source>
</evidence>
<dbReference type="STRING" id="765440.A0A0C3FGG9"/>
<dbReference type="OrthoDB" id="3218112at2759"/>
<dbReference type="SMART" id="SM00225">
    <property type="entry name" value="BTB"/>
    <property type="match status" value="1"/>
</dbReference>
<gene>
    <name evidence="2" type="ORF">PILCRDRAFT_425407</name>
</gene>
<feature type="domain" description="BTB" evidence="1">
    <location>
        <begin position="41"/>
        <end position="105"/>
    </location>
</feature>
<dbReference type="InterPro" id="IPR011333">
    <property type="entry name" value="SKP1/BTB/POZ_sf"/>
</dbReference>
<dbReference type="EMBL" id="KN832990">
    <property type="protein sequence ID" value="KIM83480.1"/>
    <property type="molecule type" value="Genomic_DNA"/>
</dbReference>
<dbReference type="HOGENOM" id="CLU_033082_5_1_1"/>
<dbReference type="Pfam" id="PF00651">
    <property type="entry name" value="BTB"/>
    <property type="match status" value="1"/>
</dbReference>
<reference evidence="2 3" key="1">
    <citation type="submission" date="2014-04" db="EMBL/GenBank/DDBJ databases">
        <authorList>
            <consortium name="DOE Joint Genome Institute"/>
            <person name="Kuo A."/>
            <person name="Tarkka M."/>
            <person name="Buscot F."/>
            <person name="Kohler A."/>
            <person name="Nagy L.G."/>
            <person name="Floudas D."/>
            <person name="Copeland A."/>
            <person name="Barry K.W."/>
            <person name="Cichocki N."/>
            <person name="Veneault-Fourrey C."/>
            <person name="LaButti K."/>
            <person name="Lindquist E.A."/>
            <person name="Lipzen A."/>
            <person name="Lundell T."/>
            <person name="Morin E."/>
            <person name="Murat C."/>
            <person name="Sun H."/>
            <person name="Tunlid A."/>
            <person name="Henrissat B."/>
            <person name="Grigoriev I.V."/>
            <person name="Hibbett D.S."/>
            <person name="Martin F."/>
            <person name="Nordberg H.P."/>
            <person name="Cantor M.N."/>
            <person name="Hua S.X."/>
        </authorList>
    </citation>
    <scope>NUCLEOTIDE SEQUENCE [LARGE SCALE GENOMIC DNA]</scope>
    <source>
        <strain evidence="2 3">F 1598</strain>
    </source>
</reference>
<evidence type="ECO:0000313" key="2">
    <source>
        <dbReference type="EMBL" id="KIM83480.1"/>
    </source>
</evidence>
<dbReference type="SUPFAM" id="SSF54695">
    <property type="entry name" value="POZ domain"/>
    <property type="match status" value="1"/>
</dbReference>
<dbReference type="PROSITE" id="PS50097">
    <property type="entry name" value="BTB"/>
    <property type="match status" value="1"/>
</dbReference>
<dbReference type="InterPro" id="IPR000210">
    <property type="entry name" value="BTB/POZ_dom"/>
</dbReference>